<evidence type="ECO:0000259" key="6">
    <source>
        <dbReference type="PROSITE" id="PS51481"/>
    </source>
</evidence>
<sequence length="554" mass="56823">MVPSRNFLNATERFIPDALRGVVAATADLRWNSEHGYLIRDSPLRPGHVAIVSGGGSGHEPLHAGFIGRGMLTAACPGLIFTSPNALQIAGATIAADAGGGVLHVVKNYTGDVMNFSIARQIAEESSVRTDVVLVDDDIATEVADSDRPGRRGTAATVVVEKLCGAAAERGDDLAAVAAVGRRVAAAARSMAVALAPCTVPGSAVPSFDLPAGEMEIGIGIHGERGVDRAPVAAASDIVAALLARILPAARVRDGDEVIVVVNGLGATHSLELNLLFGEVAAQLAAAGILIARSLVGSFVTALDMAGVSVTVVRADPEMLELWDAPTTAPAWPVVTGPPVGELTAGAIVEPDDRADSGPENPWLSAFVGRVRESVGALTDLDRRAGDGDFGTNMAAALRHYALPLRGTDAEVLLALSTSYFVRAGGTSGAVFGTFFRALYTGLGDERWSTELVARAVRQALDQIQALGGARVGDKTVVDAVSPAADTLDDAARRDIPLAAALQSAADAAAAGVQATKESRAARGRASYVGDAARGVEDPGALVMSWFFEAAAGR</sequence>
<evidence type="ECO:0000313" key="10">
    <source>
        <dbReference type="Proteomes" id="UP000295627"/>
    </source>
</evidence>
<dbReference type="InterPro" id="IPR004006">
    <property type="entry name" value="DhaK_dom"/>
</dbReference>
<dbReference type="InterPro" id="IPR050861">
    <property type="entry name" value="Dihydroxyacetone_Kinase"/>
</dbReference>
<evidence type="ECO:0000313" key="7">
    <source>
        <dbReference type="EMBL" id="TDH25010.1"/>
    </source>
</evidence>
<dbReference type="PANTHER" id="PTHR28629:SF4">
    <property type="entry name" value="TRIOKINASE_FMN CYCLASE"/>
    <property type="match status" value="1"/>
</dbReference>
<dbReference type="RefSeq" id="WP_078335793.1">
    <property type="nucleotide sequence ID" value="NZ_MAFQ01000013.1"/>
</dbReference>
<dbReference type="GO" id="GO:0004371">
    <property type="term" value="F:glycerone kinase activity"/>
    <property type="evidence" value="ECO:0007669"/>
    <property type="project" value="InterPro"/>
</dbReference>
<dbReference type="Gene3D" id="3.40.50.10440">
    <property type="entry name" value="Dihydroxyacetone kinase, domain 1"/>
    <property type="match status" value="1"/>
</dbReference>
<dbReference type="AlphaFoldDB" id="A0A4R5PFU3"/>
<keyword evidence="4" id="KW-0067">ATP-binding</keyword>
<dbReference type="PROSITE" id="PS51480">
    <property type="entry name" value="DHAL"/>
    <property type="match status" value="1"/>
</dbReference>
<organism evidence="7 10">
    <name type="scientific">Mycobacteroides franklinii</name>
    <dbReference type="NCBI Taxonomy" id="948102"/>
    <lineage>
        <taxon>Bacteria</taxon>
        <taxon>Bacillati</taxon>
        <taxon>Actinomycetota</taxon>
        <taxon>Actinomycetes</taxon>
        <taxon>Mycobacteriales</taxon>
        <taxon>Mycobacteriaceae</taxon>
        <taxon>Mycobacteroides</taxon>
    </lineage>
</organism>
<evidence type="ECO:0000256" key="3">
    <source>
        <dbReference type="ARBA" id="ARBA00022777"/>
    </source>
</evidence>
<dbReference type="Gene3D" id="3.30.1180.20">
    <property type="entry name" value="Dihydroxyacetone kinase, domain 2"/>
    <property type="match status" value="1"/>
</dbReference>
<evidence type="ECO:0000256" key="4">
    <source>
        <dbReference type="ARBA" id="ARBA00022840"/>
    </source>
</evidence>
<keyword evidence="9" id="KW-1185">Reference proteome</keyword>
<evidence type="ECO:0000256" key="2">
    <source>
        <dbReference type="ARBA" id="ARBA00022741"/>
    </source>
</evidence>
<accession>A0A4R5PFU3</accession>
<dbReference type="PANTHER" id="PTHR28629">
    <property type="entry name" value="TRIOKINASE/FMN CYCLASE"/>
    <property type="match status" value="1"/>
</dbReference>
<evidence type="ECO:0000256" key="1">
    <source>
        <dbReference type="ARBA" id="ARBA00022679"/>
    </source>
</evidence>
<keyword evidence="2" id="KW-0547">Nucleotide-binding</keyword>
<dbReference type="Pfam" id="PF02734">
    <property type="entry name" value="Dak2"/>
    <property type="match status" value="1"/>
</dbReference>
<dbReference type="GO" id="GO:0005524">
    <property type="term" value="F:ATP binding"/>
    <property type="evidence" value="ECO:0007669"/>
    <property type="project" value="UniProtKB-KW"/>
</dbReference>
<dbReference type="FunFam" id="3.30.1180.20:FF:000001">
    <property type="entry name" value="Dihydroxyacetone kinase 1"/>
    <property type="match status" value="1"/>
</dbReference>
<keyword evidence="3 7" id="KW-0418">Kinase</keyword>
<reference evidence="7" key="1">
    <citation type="submission" date="2018-12" db="EMBL/GenBank/DDBJ databases">
        <authorList>
            <person name="Behra P.R.K."/>
            <person name="Das S."/>
            <person name="Pettersson B.M.F."/>
            <person name="Shirreff L."/>
            <person name="Ducote T."/>
            <person name="Jacobsson K.-G."/>
            <person name="Ennis D.G."/>
            <person name="Kirsebom L.A."/>
        </authorList>
    </citation>
    <scope>NUCLEOTIDE SEQUENCE</scope>
    <source>
        <strain evidence="7">DSM 45524</strain>
    </source>
</reference>
<dbReference type="PROSITE" id="PS51481">
    <property type="entry name" value="DHAK"/>
    <property type="match status" value="1"/>
</dbReference>
<dbReference type="Proteomes" id="UP000295165">
    <property type="component" value="Unassembled WGS sequence"/>
</dbReference>
<protein>
    <submittedName>
        <fullName evidence="7">Dihydroxyacetone kinase subunit DhaK</fullName>
        <ecNumber evidence="7">2.7.1.121</ecNumber>
    </submittedName>
    <submittedName>
        <fullName evidence="8">PTS-dependent dihydroxyacetone kinase, dihydroxyacetone-binding subunit DhaK</fullName>
        <ecNumber evidence="8">2.7.-.-</ecNumber>
    </submittedName>
</protein>
<dbReference type="InterPro" id="IPR036117">
    <property type="entry name" value="DhaL_dom_sf"/>
</dbReference>
<gene>
    <name evidence="7" type="primary">dhaK</name>
    <name evidence="8" type="ORF">CCUG63697_04383</name>
    <name evidence="7" type="ORF">EJ571_03785</name>
</gene>
<dbReference type="EC" id="2.7.1.121" evidence="7"/>
<dbReference type="SUPFAM" id="SSF82549">
    <property type="entry name" value="DAK1/DegV-like"/>
    <property type="match status" value="1"/>
</dbReference>
<dbReference type="GO" id="GO:0005829">
    <property type="term" value="C:cytosol"/>
    <property type="evidence" value="ECO:0007669"/>
    <property type="project" value="TreeGrafter"/>
</dbReference>
<feature type="domain" description="DhaL" evidence="5">
    <location>
        <begin position="358"/>
        <end position="553"/>
    </location>
</feature>
<evidence type="ECO:0000313" key="8">
    <source>
        <dbReference type="EMBL" id="TDZ48084.1"/>
    </source>
</evidence>
<dbReference type="SMART" id="SM01120">
    <property type="entry name" value="Dak2"/>
    <property type="match status" value="1"/>
</dbReference>
<dbReference type="GO" id="GO:0047324">
    <property type="term" value="F:phosphoenolpyruvate-glycerone phosphotransferase activity"/>
    <property type="evidence" value="ECO:0007669"/>
    <property type="project" value="UniProtKB-EC"/>
</dbReference>
<evidence type="ECO:0000313" key="9">
    <source>
        <dbReference type="Proteomes" id="UP000295165"/>
    </source>
</evidence>
<dbReference type="InterPro" id="IPR004007">
    <property type="entry name" value="DhaL_dom"/>
</dbReference>
<comment type="caution">
    <text evidence="7">The sequence shown here is derived from an EMBL/GenBank/DDBJ whole genome shotgun (WGS) entry which is preliminary data.</text>
</comment>
<dbReference type="Pfam" id="PF02733">
    <property type="entry name" value="Dak1"/>
    <property type="match status" value="1"/>
</dbReference>
<evidence type="ECO:0000259" key="5">
    <source>
        <dbReference type="PROSITE" id="PS51480"/>
    </source>
</evidence>
<dbReference type="EC" id="2.7.-.-" evidence="8"/>
<dbReference type="SUPFAM" id="SSF101473">
    <property type="entry name" value="DhaL-like"/>
    <property type="match status" value="1"/>
</dbReference>
<dbReference type="EMBL" id="RXLR01000007">
    <property type="protein sequence ID" value="TDH25010.1"/>
    <property type="molecule type" value="Genomic_DNA"/>
</dbReference>
<dbReference type="NCBIfam" id="NF011049">
    <property type="entry name" value="PRK14479.1"/>
    <property type="match status" value="1"/>
</dbReference>
<dbReference type="GO" id="GO:0019563">
    <property type="term" value="P:glycerol catabolic process"/>
    <property type="evidence" value="ECO:0007669"/>
    <property type="project" value="TreeGrafter"/>
</dbReference>
<dbReference type="Gene3D" id="1.25.40.340">
    <property type="match status" value="1"/>
</dbReference>
<dbReference type="Proteomes" id="UP000295627">
    <property type="component" value="Unassembled WGS sequence"/>
</dbReference>
<proteinExistence type="predicted"/>
<dbReference type="FunFam" id="3.40.50.10440:FF:000001">
    <property type="entry name" value="Dihydroxyacetone kinase, DhaK subunit"/>
    <property type="match status" value="1"/>
</dbReference>
<dbReference type="EMBL" id="PECC01000029">
    <property type="protein sequence ID" value="TDZ48084.1"/>
    <property type="molecule type" value="Genomic_DNA"/>
</dbReference>
<feature type="domain" description="DhaK" evidence="6">
    <location>
        <begin position="10"/>
        <end position="332"/>
    </location>
</feature>
<keyword evidence="1 7" id="KW-0808">Transferase</keyword>
<reference evidence="9 10" key="2">
    <citation type="journal article" date="2019" name="Sci. Rep.">
        <title>Extended insight into the Mycobacterium chelonae-abscessus complex through whole genome sequencing of Mycobacterium salmoniphilum outbreak and Mycobacterium salmoniphilum-like strains.</title>
        <authorList>
            <person name="Behra P.R.K."/>
            <person name="Das S."/>
            <person name="Pettersson B.M.F."/>
            <person name="Shirreff L."/>
            <person name="DuCote T."/>
            <person name="Jacobsson K.G."/>
            <person name="Ennis D.G."/>
            <person name="Kirsebom L.A."/>
        </authorList>
    </citation>
    <scope>NUCLEOTIDE SEQUENCE [LARGE SCALE GENOMIC DNA]</scope>
    <source>
        <strain evidence="8 9">CCUG 63697</strain>
        <strain evidence="7 10">DSM 45524</strain>
    </source>
</reference>
<name>A0A4R5PFU3_9MYCO</name>
<dbReference type="FunFam" id="1.25.40.340:FF:000002">
    <property type="entry name" value="Dihydroxyacetone kinase, L subunit"/>
    <property type="match status" value="1"/>
</dbReference>